<dbReference type="SUPFAM" id="SSF48371">
    <property type="entry name" value="ARM repeat"/>
    <property type="match status" value="1"/>
</dbReference>
<organism evidence="1 2">
    <name type="scientific">Rosistilla ulvae</name>
    <dbReference type="NCBI Taxonomy" id="1930277"/>
    <lineage>
        <taxon>Bacteria</taxon>
        <taxon>Pseudomonadati</taxon>
        <taxon>Planctomycetota</taxon>
        <taxon>Planctomycetia</taxon>
        <taxon>Pirellulales</taxon>
        <taxon>Pirellulaceae</taxon>
        <taxon>Rosistilla</taxon>
    </lineage>
</organism>
<reference evidence="1 2" key="1">
    <citation type="submission" date="2019-02" db="EMBL/GenBank/DDBJ databases">
        <title>Deep-cultivation of Planctomycetes and their phenomic and genomic characterization uncovers novel biology.</title>
        <authorList>
            <person name="Wiegand S."/>
            <person name="Jogler M."/>
            <person name="Boedeker C."/>
            <person name="Pinto D."/>
            <person name="Vollmers J."/>
            <person name="Rivas-Marin E."/>
            <person name="Kohn T."/>
            <person name="Peeters S.H."/>
            <person name="Heuer A."/>
            <person name="Rast P."/>
            <person name="Oberbeckmann S."/>
            <person name="Bunk B."/>
            <person name="Jeske O."/>
            <person name="Meyerdierks A."/>
            <person name="Storesund J.E."/>
            <person name="Kallscheuer N."/>
            <person name="Luecker S."/>
            <person name="Lage O.M."/>
            <person name="Pohl T."/>
            <person name="Merkel B.J."/>
            <person name="Hornburger P."/>
            <person name="Mueller R.-W."/>
            <person name="Bruemmer F."/>
            <person name="Labrenz M."/>
            <person name="Spormann A.M."/>
            <person name="Op den Camp H."/>
            <person name="Overmann J."/>
            <person name="Amann R."/>
            <person name="Jetten M.S.M."/>
            <person name="Mascher T."/>
            <person name="Medema M.H."/>
            <person name="Devos D.P."/>
            <person name="Kaster A.-K."/>
            <person name="Ovreas L."/>
            <person name="Rohde M."/>
            <person name="Galperin M.Y."/>
            <person name="Jogler C."/>
        </authorList>
    </citation>
    <scope>NUCLEOTIDE SEQUENCE [LARGE SCALE GENOMIC DNA]</scope>
    <source>
        <strain evidence="1 2">EC9</strain>
    </source>
</reference>
<name>A0A517M765_9BACT</name>
<accession>A0A517M765</accession>
<evidence type="ECO:0000313" key="2">
    <source>
        <dbReference type="Proteomes" id="UP000319557"/>
    </source>
</evidence>
<proteinExistence type="predicted"/>
<dbReference type="InterPro" id="IPR016024">
    <property type="entry name" value="ARM-type_fold"/>
</dbReference>
<dbReference type="OrthoDB" id="235101at2"/>
<keyword evidence="2" id="KW-1185">Reference proteome</keyword>
<dbReference type="AlphaFoldDB" id="A0A517M765"/>
<evidence type="ECO:0000313" key="1">
    <source>
        <dbReference type="EMBL" id="QDS90705.1"/>
    </source>
</evidence>
<evidence type="ECO:0008006" key="3">
    <source>
        <dbReference type="Google" id="ProtNLM"/>
    </source>
</evidence>
<dbReference type="EMBL" id="CP036261">
    <property type="protein sequence ID" value="QDS90705.1"/>
    <property type="molecule type" value="Genomic_DNA"/>
</dbReference>
<sequence length="516" mass="56765">MSSCLSLTYEYLGGTPNVAAVDVLTETFRTAGPRARRCSITALIQRDSDLAFEELLSLWGEMKGAERQLVGECSSKFGMFVTNALEKGADSQLASAVDVAAQLSIHETLPELIRLAEASPDPQLQKRSLQAVLSMTQSLGAGVRDQHDRRPIRRTVLERLAISVRSIDFHHREELIDAFLNVAVWSDSILLAMLDANGKSADTLARRLLRSPNRGVIDLLVGWVSKSRIPDPVVPILKSRDDQAFRDALLRHVGPTPTTRTLRQLESLRPMAAFETVGDLFAGTAGDQRAALLYVVHRLATDSQIVRETAIRAIETGDDDALRVATAVLRQMGPLPLSVLKSEAIQIARAMDSDARYEAVFDILLWRQIQLLDFPCEHVQETIRQSLANLSVSTFLASQSDLTFADLANLAPVMGLIDPELEQSVIDGLKHPMIDVRCRAVEAAAALGLIDGLLDALRQIYAQDHLTVRIQIAAFLRHALGDAAREWREELKEAPSGPVRDAARLGTGRLQEIYIV</sequence>
<gene>
    <name evidence="1" type="ORF">EC9_49210</name>
</gene>
<dbReference type="KEGG" id="ruv:EC9_49210"/>
<protein>
    <recommendedName>
        <fullName evidence="3">HEAT repeat protein</fullName>
    </recommendedName>
</protein>
<dbReference type="RefSeq" id="WP_145348475.1">
    <property type="nucleotide sequence ID" value="NZ_CP036261.1"/>
</dbReference>
<dbReference type="Proteomes" id="UP000319557">
    <property type="component" value="Chromosome"/>
</dbReference>